<evidence type="ECO:0000256" key="1">
    <source>
        <dbReference type="SAM" id="SignalP"/>
    </source>
</evidence>
<dbReference type="GO" id="GO:0004869">
    <property type="term" value="F:cysteine-type endopeptidase inhibitor activity"/>
    <property type="evidence" value="ECO:0007669"/>
    <property type="project" value="InterPro"/>
</dbReference>
<name>A0AB39ZIZ3_DROSZ</name>
<dbReference type="InterPro" id="IPR000010">
    <property type="entry name" value="Cystatin_dom"/>
</dbReference>
<dbReference type="GeneID" id="108015070"/>
<reference evidence="4" key="1">
    <citation type="submission" date="2025-08" db="UniProtKB">
        <authorList>
            <consortium name="RefSeq"/>
        </authorList>
    </citation>
    <scope>IDENTIFICATION</scope>
</reference>
<protein>
    <submittedName>
        <fullName evidence="4">Sarcocystatin-A</fullName>
    </submittedName>
</protein>
<accession>A0AB39ZIZ3</accession>
<evidence type="ECO:0000259" key="2">
    <source>
        <dbReference type="SMART" id="SM00043"/>
    </source>
</evidence>
<dbReference type="InterPro" id="IPR046350">
    <property type="entry name" value="Cystatin_sf"/>
</dbReference>
<dbReference type="InterPro" id="IPR053128">
    <property type="entry name" value="Cystatin-like"/>
</dbReference>
<dbReference type="Pfam" id="PF00031">
    <property type="entry name" value="Cystatin"/>
    <property type="match status" value="1"/>
</dbReference>
<dbReference type="SMART" id="SM00043">
    <property type="entry name" value="CY"/>
    <property type="match status" value="1"/>
</dbReference>
<proteinExistence type="predicted"/>
<dbReference type="CDD" id="cd00042">
    <property type="entry name" value="CY"/>
    <property type="match status" value="1"/>
</dbReference>
<gene>
    <name evidence="4" type="primary">LOC108015070</name>
</gene>
<sequence length="125" mass="13474">MFLAKILILCTACLLISATPQGFGGFGAPQTLQGEELASAQRTLQASLTKLATGEGPHYRISKILSASTQVVAGSKDIYSVELIDNEGVTKVCNVDIWSRSWLPNGIQVTFRCPNEPELVRQHSA</sequence>
<keyword evidence="1" id="KW-0732">Signal</keyword>
<dbReference type="Proteomes" id="UP001652628">
    <property type="component" value="Chromosome X"/>
</dbReference>
<dbReference type="PANTHER" id="PTHR12319:SF2">
    <property type="entry name" value="CYSTATIN-LIKE PROTEIN-RELATED"/>
    <property type="match status" value="1"/>
</dbReference>
<feature type="domain" description="Cystatin" evidence="2">
    <location>
        <begin position="24"/>
        <end position="114"/>
    </location>
</feature>
<dbReference type="PANTHER" id="PTHR12319">
    <property type="entry name" value="CYSTATIN-RELATED"/>
    <property type="match status" value="1"/>
</dbReference>
<dbReference type="Gene3D" id="3.10.450.10">
    <property type="match status" value="1"/>
</dbReference>
<organism evidence="3 4">
    <name type="scientific">Drosophila suzukii</name>
    <name type="common">Spotted-wing drosophila fruit fly</name>
    <dbReference type="NCBI Taxonomy" id="28584"/>
    <lineage>
        <taxon>Eukaryota</taxon>
        <taxon>Metazoa</taxon>
        <taxon>Ecdysozoa</taxon>
        <taxon>Arthropoda</taxon>
        <taxon>Hexapoda</taxon>
        <taxon>Insecta</taxon>
        <taxon>Pterygota</taxon>
        <taxon>Neoptera</taxon>
        <taxon>Endopterygota</taxon>
        <taxon>Diptera</taxon>
        <taxon>Brachycera</taxon>
        <taxon>Muscomorpha</taxon>
        <taxon>Ephydroidea</taxon>
        <taxon>Drosophilidae</taxon>
        <taxon>Drosophila</taxon>
        <taxon>Sophophora</taxon>
    </lineage>
</organism>
<dbReference type="AlphaFoldDB" id="A0AB39ZIZ3"/>
<keyword evidence="3" id="KW-1185">Reference proteome</keyword>
<evidence type="ECO:0000313" key="3">
    <source>
        <dbReference type="Proteomes" id="UP001652628"/>
    </source>
</evidence>
<dbReference type="RefSeq" id="XP_016936798.2">
    <property type="nucleotide sequence ID" value="XM_017081309.4"/>
</dbReference>
<evidence type="ECO:0000313" key="4">
    <source>
        <dbReference type="RefSeq" id="XP_016936798.2"/>
    </source>
</evidence>
<feature type="chain" id="PRO_5046764428" evidence="1">
    <location>
        <begin position="19"/>
        <end position="125"/>
    </location>
</feature>
<dbReference type="SUPFAM" id="SSF54403">
    <property type="entry name" value="Cystatin/monellin"/>
    <property type="match status" value="1"/>
</dbReference>
<feature type="signal peptide" evidence="1">
    <location>
        <begin position="1"/>
        <end position="18"/>
    </location>
</feature>